<dbReference type="EMBL" id="AP023421">
    <property type="protein sequence ID" value="BCK86087.1"/>
    <property type="molecule type" value="Genomic_DNA"/>
</dbReference>
<proteinExistence type="predicted"/>
<organism evidence="2 3">
    <name type="scientific">Pusillibacter faecalis</name>
    <dbReference type="NCBI Taxonomy" id="2714358"/>
    <lineage>
        <taxon>Bacteria</taxon>
        <taxon>Bacillati</taxon>
        <taxon>Bacillota</taxon>
        <taxon>Clostridia</taxon>
        <taxon>Eubacteriales</taxon>
        <taxon>Oscillospiraceae</taxon>
        <taxon>Pusillibacter</taxon>
    </lineage>
</organism>
<feature type="domain" description="DUF985" evidence="1">
    <location>
        <begin position="7"/>
        <end position="142"/>
    </location>
</feature>
<dbReference type="InterPro" id="IPR011051">
    <property type="entry name" value="RmlC_Cupin_sf"/>
</dbReference>
<dbReference type="CDD" id="cd06121">
    <property type="entry name" value="cupin_YML079wp"/>
    <property type="match status" value="1"/>
</dbReference>
<dbReference type="Proteomes" id="UP000679848">
    <property type="component" value="Plasmid pMM59_01"/>
</dbReference>
<protein>
    <submittedName>
        <fullName evidence="2">Cupin</fullName>
    </submittedName>
</protein>
<dbReference type="KEGG" id="pfaa:MM59RIKEN_34060"/>
<evidence type="ECO:0000313" key="3">
    <source>
        <dbReference type="Proteomes" id="UP000679848"/>
    </source>
</evidence>
<geneLocation type="plasmid" evidence="2 3">
    <name>pMM59_01</name>
</geneLocation>
<keyword evidence="2" id="KW-0614">Plasmid</keyword>
<dbReference type="PANTHER" id="PTHR33387">
    <property type="entry name" value="RMLC-LIKE JELLY ROLL FOLD PROTEIN"/>
    <property type="match status" value="1"/>
</dbReference>
<evidence type="ECO:0000259" key="1">
    <source>
        <dbReference type="Pfam" id="PF06172"/>
    </source>
</evidence>
<dbReference type="Pfam" id="PF06172">
    <property type="entry name" value="Cupin_5"/>
    <property type="match status" value="1"/>
</dbReference>
<dbReference type="InterPro" id="IPR039935">
    <property type="entry name" value="YML079W-like"/>
</dbReference>
<dbReference type="InterPro" id="IPR014710">
    <property type="entry name" value="RmlC-like_jellyroll"/>
</dbReference>
<keyword evidence="3" id="KW-1185">Reference proteome</keyword>
<accession>A0A830U7W8</accession>
<dbReference type="InterPro" id="IPR009327">
    <property type="entry name" value="Cupin_DUF985"/>
</dbReference>
<reference evidence="2" key="1">
    <citation type="submission" date="2020-09" db="EMBL/GenBank/DDBJ databases">
        <title>New species isolated from human feces.</title>
        <authorList>
            <person name="Kitahara M."/>
            <person name="Shigeno Y."/>
            <person name="Shime M."/>
            <person name="Matsumoto Y."/>
            <person name="Nakamura S."/>
            <person name="Motooka D."/>
            <person name="Fukuoka S."/>
            <person name="Nishikawa H."/>
            <person name="Benno Y."/>
        </authorList>
    </citation>
    <scope>NUCLEOTIDE SEQUENCE</scope>
    <source>
        <strain evidence="2">MM59</strain>
        <plasmid evidence="2">pMM59_01</plasmid>
    </source>
</reference>
<dbReference type="AlphaFoldDB" id="A0A830U7W8"/>
<dbReference type="Gene3D" id="2.60.120.10">
    <property type="entry name" value="Jelly Rolls"/>
    <property type="match status" value="1"/>
</dbReference>
<dbReference type="SUPFAM" id="SSF51182">
    <property type="entry name" value="RmlC-like cupins"/>
    <property type="match status" value="1"/>
</dbReference>
<evidence type="ECO:0000313" key="2">
    <source>
        <dbReference type="EMBL" id="BCK86087.1"/>
    </source>
</evidence>
<gene>
    <name evidence="2" type="ORF">MM59RIKEN_34060</name>
</gene>
<dbReference type="PANTHER" id="PTHR33387:SF3">
    <property type="entry name" value="DUF985 DOMAIN-CONTAINING PROTEIN"/>
    <property type="match status" value="1"/>
</dbReference>
<name>A0A830U7W8_9FIRM</name>
<dbReference type="RefSeq" id="WP_228300605.1">
    <property type="nucleotide sequence ID" value="NZ_AP023421.1"/>
</dbReference>
<sequence length="155" mass="17337">MSYTAAQLIELLHLLPHPEGGWYAFRESSGQVLPALLGFPGHRESCSYIYYLLQRGEISRWHQLKATEVWTWHQGGSLEMTLGGTGTLPVPESTLTLGPRLEAGEQFQRMTPANCWQTTRVVDGDFVLVSCVVSPAFQGEDCLLPLEPLDNEIYE</sequence>